<dbReference type="PROSITE" id="PS50885">
    <property type="entry name" value="HAMP"/>
    <property type="match status" value="1"/>
</dbReference>
<dbReference type="OrthoDB" id="369835at2"/>
<comment type="caution">
    <text evidence="10">The sequence shown here is derived from an EMBL/GenBank/DDBJ whole genome shotgun (WGS) entry which is preliminary data.</text>
</comment>
<feature type="domain" description="Methyl-accepting transducer" evidence="8">
    <location>
        <begin position="298"/>
        <end position="534"/>
    </location>
</feature>
<dbReference type="Gene3D" id="6.10.340.10">
    <property type="match status" value="1"/>
</dbReference>
<comment type="similarity">
    <text evidence="5">Belongs to the methyl-accepting chemotaxis (MCP) protein family.</text>
</comment>
<evidence type="ECO:0000256" key="1">
    <source>
        <dbReference type="ARBA" id="ARBA00004236"/>
    </source>
</evidence>
<keyword evidence="7" id="KW-1133">Transmembrane helix</keyword>
<dbReference type="InterPro" id="IPR004089">
    <property type="entry name" value="MCPsignal_dom"/>
</dbReference>
<dbReference type="AlphaFoldDB" id="A0A3A3GEK0"/>
<organism evidence="10 11">
    <name type="scientific">Paenibacillus thiaminolyticus</name>
    <name type="common">Bacillus thiaminolyticus</name>
    <dbReference type="NCBI Taxonomy" id="49283"/>
    <lineage>
        <taxon>Bacteria</taxon>
        <taxon>Bacillati</taxon>
        <taxon>Bacillota</taxon>
        <taxon>Bacilli</taxon>
        <taxon>Bacillales</taxon>
        <taxon>Paenibacillaceae</taxon>
        <taxon>Paenibacillus</taxon>
    </lineage>
</organism>
<feature type="transmembrane region" description="Helical" evidence="7">
    <location>
        <begin position="12"/>
        <end position="29"/>
    </location>
</feature>
<accession>A0A3A3GEK0</accession>
<evidence type="ECO:0000313" key="11">
    <source>
        <dbReference type="Proteomes" id="UP000266177"/>
    </source>
</evidence>
<dbReference type="SMART" id="SM00304">
    <property type="entry name" value="HAMP"/>
    <property type="match status" value="1"/>
</dbReference>
<dbReference type="Pfam" id="PF00672">
    <property type="entry name" value="HAMP"/>
    <property type="match status" value="1"/>
</dbReference>
<dbReference type="PANTHER" id="PTHR32089">
    <property type="entry name" value="METHYL-ACCEPTING CHEMOTAXIS PROTEIN MCPB"/>
    <property type="match status" value="1"/>
</dbReference>
<evidence type="ECO:0000313" key="10">
    <source>
        <dbReference type="EMBL" id="RJG18942.1"/>
    </source>
</evidence>
<proteinExistence type="inferred from homology"/>
<dbReference type="SMART" id="SM00283">
    <property type="entry name" value="MA"/>
    <property type="match status" value="1"/>
</dbReference>
<evidence type="ECO:0000256" key="2">
    <source>
        <dbReference type="ARBA" id="ARBA00022475"/>
    </source>
</evidence>
<keyword evidence="4 6" id="KW-0807">Transducer</keyword>
<name>A0A3A3GEK0_PANTH</name>
<dbReference type="Proteomes" id="UP000266177">
    <property type="component" value="Unassembled WGS sequence"/>
</dbReference>
<evidence type="ECO:0000259" key="9">
    <source>
        <dbReference type="PROSITE" id="PS50885"/>
    </source>
</evidence>
<dbReference type="PANTHER" id="PTHR32089:SF112">
    <property type="entry name" value="LYSOZYME-LIKE PROTEIN-RELATED"/>
    <property type="match status" value="1"/>
</dbReference>
<dbReference type="GO" id="GO:0007165">
    <property type="term" value="P:signal transduction"/>
    <property type="evidence" value="ECO:0007669"/>
    <property type="project" value="UniProtKB-KW"/>
</dbReference>
<gene>
    <name evidence="10" type="ORF">DQX05_26735</name>
</gene>
<dbReference type="InterPro" id="IPR003660">
    <property type="entry name" value="HAMP_dom"/>
</dbReference>
<feature type="domain" description="HAMP" evidence="9">
    <location>
        <begin position="227"/>
        <end position="279"/>
    </location>
</feature>
<evidence type="ECO:0000256" key="4">
    <source>
        <dbReference type="ARBA" id="ARBA00023224"/>
    </source>
</evidence>
<protein>
    <submittedName>
        <fullName evidence="10">Methyl-accepting chemotaxis protein</fullName>
    </submittedName>
</protein>
<dbReference type="Pfam" id="PF00015">
    <property type="entry name" value="MCPsignal"/>
    <property type="match status" value="1"/>
</dbReference>
<dbReference type="CDD" id="cd06225">
    <property type="entry name" value="HAMP"/>
    <property type="match status" value="1"/>
</dbReference>
<keyword evidence="3 7" id="KW-0472">Membrane</keyword>
<dbReference type="EMBL" id="QYZD01000042">
    <property type="protein sequence ID" value="RJG18942.1"/>
    <property type="molecule type" value="Genomic_DNA"/>
</dbReference>
<evidence type="ECO:0000259" key="8">
    <source>
        <dbReference type="PROSITE" id="PS50111"/>
    </source>
</evidence>
<dbReference type="GO" id="GO:0005886">
    <property type="term" value="C:plasma membrane"/>
    <property type="evidence" value="ECO:0007669"/>
    <property type="project" value="UniProtKB-SubCell"/>
</dbReference>
<dbReference type="PROSITE" id="PS50111">
    <property type="entry name" value="CHEMOTAXIS_TRANSDUC_2"/>
    <property type="match status" value="1"/>
</dbReference>
<evidence type="ECO:0000256" key="5">
    <source>
        <dbReference type="ARBA" id="ARBA00029447"/>
    </source>
</evidence>
<keyword evidence="2" id="KW-1003">Cell membrane</keyword>
<dbReference type="Gene3D" id="1.10.287.950">
    <property type="entry name" value="Methyl-accepting chemotaxis protein"/>
    <property type="match status" value="1"/>
</dbReference>
<feature type="transmembrane region" description="Helical" evidence="7">
    <location>
        <begin position="203"/>
        <end position="226"/>
    </location>
</feature>
<reference evidence="10 11" key="1">
    <citation type="submission" date="2018-09" db="EMBL/GenBank/DDBJ databases">
        <title>Paenibacillus SK2017-BO5.</title>
        <authorList>
            <person name="Piskunova J.V."/>
            <person name="Dubiley S.A."/>
            <person name="Severinov K.V."/>
        </authorList>
    </citation>
    <scope>NUCLEOTIDE SEQUENCE [LARGE SCALE GENOMIC DNA]</scope>
    <source>
        <strain evidence="10 11">BO5</strain>
    </source>
</reference>
<comment type="subcellular location">
    <subcellularLocation>
        <location evidence="1">Cell membrane</location>
    </subcellularLocation>
</comment>
<keyword evidence="7" id="KW-0812">Transmembrane</keyword>
<evidence type="ECO:0000256" key="6">
    <source>
        <dbReference type="PROSITE-ProRule" id="PRU00284"/>
    </source>
</evidence>
<sequence>MNWFNRSMIPRMIAVLFVLIMTISGLFIFREYYSEKSLYMDFLHKRQELIAEMKLDDMMGAIKQASSMVQNKPINEEMTDSLFRMLRGRMNKIAGDDVINAFLIIKENEAKDGAPAFRILQANDNLESMGYKPNTAYDMPAAIQDAFLKLTKEDNTIMTDEFEMGDAVYITGLTEIRDDLGHSMAYLVADYDYSIIKGTLIGFLIEAIIIGGIIGLIGVLLVAVYVQRRLKPLNDIHKLAEQAANGDLTVKLASKRQDEIGRLADVFNRMTERLSGLLAEVQRAAKDVSSSSLELQRGAEETAIAAQEVAGAMSEVANGSLEQQHSTEQTKSAMSEITAGAEQIATTSEQVAEWMREAAAQAGEGRVIVDETVVQMERIEAASADTNQAIADWTEAVQQISGAVVFIQNTVKQTELLALNASIEASRAGEHGRGFQVVATEVRKLAEHSKQSLQSIMQLIDVIHTKRELTERATAHQQEAVQKGMATVKTADETFTVIAGSIGQASSRMEEYRSIAQQMSASCEEVFELIRHLNDIAEQSNDHTARVAATTEEQSALTEEISASVDSLLALSRDLQKMLEQFKVNVKEQ</sequence>
<evidence type="ECO:0000256" key="3">
    <source>
        <dbReference type="ARBA" id="ARBA00023136"/>
    </source>
</evidence>
<evidence type="ECO:0000256" key="7">
    <source>
        <dbReference type="SAM" id="Phobius"/>
    </source>
</evidence>
<dbReference type="SUPFAM" id="SSF58104">
    <property type="entry name" value="Methyl-accepting chemotaxis protein (MCP) signaling domain"/>
    <property type="match status" value="1"/>
</dbReference>
<dbReference type="RefSeq" id="WP_119796345.1">
    <property type="nucleotide sequence ID" value="NZ_QYZD01000042.1"/>
</dbReference>